<dbReference type="Gene3D" id="3.40.190.150">
    <property type="entry name" value="Bordetella uptake gene, domain 1"/>
    <property type="match status" value="1"/>
</dbReference>
<dbReference type="Proteomes" id="UP000575083">
    <property type="component" value="Unassembled WGS sequence"/>
</dbReference>
<dbReference type="CDD" id="cd13578">
    <property type="entry name" value="PBP2_Bug27"/>
    <property type="match status" value="1"/>
</dbReference>
<comment type="caution">
    <text evidence="3">The sequence shown here is derived from an EMBL/GenBank/DDBJ whole genome shotgun (WGS) entry which is preliminary data.</text>
</comment>
<feature type="signal peptide" evidence="2">
    <location>
        <begin position="1"/>
        <end position="29"/>
    </location>
</feature>
<comment type="similarity">
    <text evidence="1">Belongs to the UPF0065 (bug) family.</text>
</comment>
<evidence type="ECO:0000313" key="4">
    <source>
        <dbReference type="Proteomes" id="UP000575083"/>
    </source>
</evidence>
<reference evidence="3 4" key="1">
    <citation type="submission" date="2020-08" db="EMBL/GenBank/DDBJ databases">
        <title>Functional genomics of gut bacteria from endangered species of beetles.</title>
        <authorList>
            <person name="Carlos-Shanley C."/>
        </authorList>
    </citation>
    <scope>NUCLEOTIDE SEQUENCE [LARGE SCALE GENOMIC DNA]</scope>
    <source>
        <strain evidence="3 4">S00198</strain>
    </source>
</reference>
<dbReference type="Gene3D" id="3.40.190.10">
    <property type="entry name" value="Periplasmic binding protein-like II"/>
    <property type="match status" value="1"/>
</dbReference>
<keyword evidence="4" id="KW-1185">Reference proteome</keyword>
<keyword evidence="3" id="KW-0675">Receptor</keyword>
<protein>
    <submittedName>
        <fullName evidence="3">Tripartite-type tricarboxylate transporter receptor subunit TctC</fullName>
    </submittedName>
</protein>
<dbReference type="InterPro" id="IPR005064">
    <property type="entry name" value="BUG"/>
</dbReference>
<accession>A0A7X0U8L4</accession>
<dbReference type="SUPFAM" id="SSF53850">
    <property type="entry name" value="Periplasmic binding protein-like II"/>
    <property type="match status" value="1"/>
</dbReference>
<gene>
    <name evidence="3" type="ORF">HNP48_001249</name>
</gene>
<evidence type="ECO:0000256" key="1">
    <source>
        <dbReference type="ARBA" id="ARBA00006987"/>
    </source>
</evidence>
<dbReference type="PROSITE" id="PS51318">
    <property type="entry name" value="TAT"/>
    <property type="match status" value="1"/>
</dbReference>
<dbReference type="Pfam" id="PF03401">
    <property type="entry name" value="TctC"/>
    <property type="match status" value="1"/>
</dbReference>
<evidence type="ECO:0000256" key="2">
    <source>
        <dbReference type="SAM" id="SignalP"/>
    </source>
</evidence>
<organism evidence="3 4">
    <name type="scientific">Acidovorax soli</name>
    <dbReference type="NCBI Taxonomy" id="592050"/>
    <lineage>
        <taxon>Bacteria</taxon>
        <taxon>Pseudomonadati</taxon>
        <taxon>Pseudomonadota</taxon>
        <taxon>Betaproteobacteria</taxon>
        <taxon>Burkholderiales</taxon>
        <taxon>Comamonadaceae</taxon>
        <taxon>Acidovorax</taxon>
    </lineage>
</organism>
<proteinExistence type="inferred from homology"/>
<dbReference type="PIRSF" id="PIRSF017082">
    <property type="entry name" value="YflP"/>
    <property type="match status" value="1"/>
</dbReference>
<name>A0A7X0U8L4_9BURK</name>
<dbReference type="PANTHER" id="PTHR42928">
    <property type="entry name" value="TRICARBOXYLATE-BINDING PROTEIN"/>
    <property type="match status" value="1"/>
</dbReference>
<dbReference type="PANTHER" id="PTHR42928:SF5">
    <property type="entry name" value="BLR1237 PROTEIN"/>
    <property type="match status" value="1"/>
</dbReference>
<feature type="chain" id="PRO_5031262378" evidence="2">
    <location>
        <begin position="30"/>
        <end position="330"/>
    </location>
</feature>
<sequence length="330" mass="34630">MHKNEPLNRRRLLVAATAGIAATAAPAWANTPWPSKPIRIVVPYTAGGFTDQMARLLQVGLQQALGQPIVIDNKPGANSIIGVDAVAKAAPDGHTFAVVIAAYAANTTLYPKLPYDPKKDLVGVSLMGVSPLVAAVATNAPYKTMAELVAYGRANPGKLSYASSGAGSAAHLTSELMRLVTKVDMVHVPYKGASPALADLMGGQIPLFLDPPPNLIQPAKAGKIRLIGVASDKRVPALPDVPTFAEQGYPGIVGSTWAAMLAPAGVPREIVQRMSTEVARIIRSAEVSRRLEQSMGTFAEGSTPQECDAFITAETAKWAKVIREAGVVVD</sequence>
<keyword evidence="2" id="KW-0732">Signal</keyword>
<dbReference type="InterPro" id="IPR006311">
    <property type="entry name" value="TAT_signal"/>
</dbReference>
<dbReference type="AlphaFoldDB" id="A0A7X0U8L4"/>
<dbReference type="RefSeq" id="WP_184856010.1">
    <property type="nucleotide sequence ID" value="NZ_JACHLK010000002.1"/>
</dbReference>
<evidence type="ECO:0000313" key="3">
    <source>
        <dbReference type="EMBL" id="MBB6558585.1"/>
    </source>
</evidence>
<dbReference type="EMBL" id="JACHLK010000002">
    <property type="protein sequence ID" value="MBB6558585.1"/>
    <property type="molecule type" value="Genomic_DNA"/>
</dbReference>
<dbReference type="InterPro" id="IPR042100">
    <property type="entry name" value="Bug_dom1"/>
</dbReference>